<feature type="domain" description="TolB N-terminal" evidence="6">
    <location>
        <begin position="19"/>
        <end position="122"/>
    </location>
</feature>
<dbReference type="HAMAP" id="MF_00671">
    <property type="entry name" value="TolB"/>
    <property type="match status" value="1"/>
</dbReference>
<keyword evidence="5" id="KW-0131">Cell cycle</keyword>
<dbReference type="Pfam" id="PF07676">
    <property type="entry name" value="PD40"/>
    <property type="match status" value="4"/>
</dbReference>
<dbReference type="SUPFAM" id="SSF69304">
    <property type="entry name" value="Tricorn protease N-terminal domain"/>
    <property type="match status" value="1"/>
</dbReference>
<dbReference type="KEGG" id="mmob:F6R98_02325"/>
<comment type="similarity">
    <text evidence="2 5">Belongs to the TolB family.</text>
</comment>
<keyword evidence="5" id="KW-0132">Cell division</keyword>
<keyword evidence="3 5" id="KW-0732">Signal</keyword>
<comment type="function">
    <text evidence="5">Part of the Tol-Pal system, which plays a role in outer membrane invagination during cell division and is important for maintaining outer membrane integrity.</text>
</comment>
<organism evidence="7 8">
    <name type="scientific">Candidatus Methylospira mobilis</name>
    <dbReference type="NCBI Taxonomy" id="1808979"/>
    <lineage>
        <taxon>Bacteria</taxon>
        <taxon>Pseudomonadati</taxon>
        <taxon>Pseudomonadota</taxon>
        <taxon>Gammaproteobacteria</taxon>
        <taxon>Methylococcales</taxon>
        <taxon>Methylococcaceae</taxon>
        <taxon>Candidatus Methylospira</taxon>
    </lineage>
</organism>
<dbReference type="PANTHER" id="PTHR36842">
    <property type="entry name" value="PROTEIN TOLB HOMOLOG"/>
    <property type="match status" value="1"/>
</dbReference>
<dbReference type="NCBIfam" id="TIGR02800">
    <property type="entry name" value="propeller_TolB"/>
    <property type="match status" value="1"/>
</dbReference>
<comment type="subcellular location">
    <subcellularLocation>
        <location evidence="1 5">Periplasm</location>
    </subcellularLocation>
</comment>
<dbReference type="Pfam" id="PF04052">
    <property type="entry name" value="TolB_N"/>
    <property type="match status" value="1"/>
</dbReference>
<dbReference type="InterPro" id="IPR011659">
    <property type="entry name" value="WD40"/>
</dbReference>
<dbReference type="InterPro" id="IPR007195">
    <property type="entry name" value="TolB_N"/>
</dbReference>
<dbReference type="Gene3D" id="2.120.10.30">
    <property type="entry name" value="TolB, C-terminal domain"/>
    <property type="match status" value="1"/>
</dbReference>
<dbReference type="OrthoDB" id="9802240at2"/>
<evidence type="ECO:0000256" key="2">
    <source>
        <dbReference type="ARBA" id="ARBA00009820"/>
    </source>
</evidence>
<dbReference type="InParanoid" id="A0A5Q0BCL6"/>
<dbReference type="SUPFAM" id="SSF52964">
    <property type="entry name" value="TolB, N-terminal domain"/>
    <property type="match status" value="1"/>
</dbReference>
<reference evidence="7 8" key="1">
    <citation type="submission" date="2019-09" db="EMBL/GenBank/DDBJ databases">
        <title>Ecophysiology of the spiral-shaped methanotroph Methylospira mobilis as revealed by the complete genome sequence.</title>
        <authorList>
            <person name="Oshkin I.Y."/>
            <person name="Dedysh S.N."/>
            <person name="Miroshnikov K."/>
            <person name="Danilova O.V."/>
            <person name="Hakobyan A."/>
            <person name="Liesack W."/>
        </authorList>
    </citation>
    <scope>NUCLEOTIDE SEQUENCE [LARGE SCALE GENOMIC DNA]</scope>
    <source>
        <strain evidence="7 8">Shm1</strain>
    </source>
</reference>
<dbReference type="RefSeq" id="WP_153247588.1">
    <property type="nucleotide sequence ID" value="NZ_CP135727.1"/>
</dbReference>
<dbReference type="Proteomes" id="UP000325755">
    <property type="component" value="Chromosome"/>
</dbReference>
<dbReference type="Gene3D" id="3.40.50.10070">
    <property type="entry name" value="TolB, N-terminal domain"/>
    <property type="match status" value="1"/>
</dbReference>
<comment type="subunit">
    <text evidence="5">The Tol-Pal system is composed of five core proteins: the inner membrane proteins TolA, TolQ and TolR, the periplasmic protein TolB and the outer membrane protein Pal. They form a network linking the inner and outer membranes and the peptidoglycan layer.</text>
</comment>
<dbReference type="EMBL" id="CP044205">
    <property type="protein sequence ID" value="QFY41605.1"/>
    <property type="molecule type" value="Genomic_DNA"/>
</dbReference>
<evidence type="ECO:0000313" key="7">
    <source>
        <dbReference type="EMBL" id="QFY41605.1"/>
    </source>
</evidence>
<proteinExistence type="inferred from homology"/>
<dbReference type="PANTHER" id="PTHR36842:SF1">
    <property type="entry name" value="PROTEIN TOLB"/>
    <property type="match status" value="1"/>
</dbReference>
<evidence type="ECO:0000256" key="1">
    <source>
        <dbReference type="ARBA" id="ARBA00004418"/>
    </source>
</evidence>
<accession>A0A5Q0BCL6</accession>
<dbReference type="InterPro" id="IPR014167">
    <property type="entry name" value="Tol-Pal_TolB"/>
</dbReference>
<dbReference type="GO" id="GO:0042597">
    <property type="term" value="C:periplasmic space"/>
    <property type="evidence" value="ECO:0007669"/>
    <property type="project" value="UniProtKB-SubCell"/>
</dbReference>
<evidence type="ECO:0000256" key="3">
    <source>
        <dbReference type="ARBA" id="ARBA00022729"/>
    </source>
</evidence>
<gene>
    <name evidence="5 7" type="primary">tolB</name>
    <name evidence="7" type="ORF">F6R98_02325</name>
</gene>
<protein>
    <recommendedName>
        <fullName evidence="5">Tol-Pal system protein TolB</fullName>
    </recommendedName>
</protein>
<evidence type="ECO:0000313" key="8">
    <source>
        <dbReference type="Proteomes" id="UP000325755"/>
    </source>
</evidence>
<evidence type="ECO:0000256" key="5">
    <source>
        <dbReference type="HAMAP-Rule" id="MF_00671"/>
    </source>
</evidence>
<evidence type="ECO:0000256" key="4">
    <source>
        <dbReference type="ARBA" id="ARBA00022764"/>
    </source>
</evidence>
<keyword evidence="8" id="KW-1185">Reference proteome</keyword>
<dbReference type="AlphaFoldDB" id="A0A5Q0BCL6"/>
<evidence type="ECO:0000259" key="6">
    <source>
        <dbReference type="Pfam" id="PF04052"/>
    </source>
</evidence>
<dbReference type="InterPro" id="IPR011042">
    <property type="entry name" value="6-blade_b-propeller_TolB-like"/>
</dbReference>
<name>A0A5Q0BCL6_9GAMM</name>
<sequence length="423" mass="45489">MIPFGFMLLLFVHNVWAELNIHISEGVEAAIPVAIVPFGDQESLEGESISSIIASDLARSGKFDPLSESAMPQRPVRPDQVDFNAWHELHQEDLVIGQVKQVGGGQYNVQFFLFDAVRGQQLTTQLIPFTARDARKVAHQIADIIYLRLTGEPGAFSTRVAYVSVSADNSGNRAYRLFVADTDGLNPVSVIASREPIMSPAWSPDGRKLAYVSFENKRAAIFVQKLATGEREKISEAPGINGAPAWSPDGGQLAMTLSKDGNPDVYVMNLAGKTLRKVTDSDSIDTEPTWSRDGRSIVFTSDRGGKPQLYMVSAAGGAAQRLTYDGDYNARGVFSPDGKSIAMVHGNGGDYRIAVMDMASKKLRVLTRGPADESPGFAPNGSMVLYASRSAGGGQLAAISIDGKVQQSLRIGGGEVKQPAWSP</sequence>
<dbReference type="FunCoup" id="A0A5Q0BCL6">
    <property type="interactions" value="63"/>
</dbReference>
<dbReference type="GO" id="GO:0051301">
    <property type="term" value="P:cell division"/>
    <property type="evidence" value="ECO:0007669"/>
    <property type="project" value="UniProtKB-UniRule"/>
</dbReference>
<dbReference type="GO" id="GO:0017038">
    <property type="term" value="P:protein import"/>
    <property type="evidence" value="ECO:0007669"/>
    <property type="project" value="InterPro"/>
</dbReference>
<keyword evidence="4 5" id="KW-0574">Periplasm</keyword>